<dbReference type="SMART" id="SM00301">
    <property type="entry name" value="DM"/>
    <property type="match status" value="1"/>
</dbReference>
<organism evidence="9 10">
    <name type="scientific">Terrapene triunguis</name>
    <name type="common">Three-toed box turtle</name>
    <dbReference type="NCBI Taxonomy" id="2587831"/>
    <lineage>
        <taxon>Eukaryota</taxon>
        <taxon>Metazoa</taxon>
        <taxon>Chordata</taxon>
        <taxon>Craniata</taxon>
        <taxon>Vertebrata</taxon>
        <taxon>Euteleostomi</taxon>
        <taxon>Archelosauria</taxon>
        <taxon>Testudinata</taxon>
        <taxon>Testudines</taxon>
        <taxon>Cryptodira</taxon>
        <taxon>Durocryptodira</taxon>
        <taxon>Testudinoidea</taxon>
        <taxon>Emydidae</taxon>
        <taxon>Terrapene</taxon>
    </lineage>
</organism>
<evidence type="ECO:0000256" key="6">
    <source>
        <dbReference type="PROSITE-ProRule" id="PRU00070"/>
    </source>
</evidence>
<dbReference type="GeneTree" id="ENSGT00940000168442"/>
<feature type="compositionally biased region" description="Basic and acidic residues" evidence="7">
    <location>
        <begin position="1"/>
        <end position="10"/>
    </location>
</feature>
<evidence type="ECO:0000313" key="9">
    <source>
        <dbReference type="Ensembl" id="ENSTMTP00000000868.1"/>
    </source>
</evidence>
<dbReference type="PROSITE" id="PS50809">
    <property type="entry name" value="DM_2"/>
    <property type="match status" value="1"/>
</dbReference>
<reference evidence="9" key="1">
    <citation type="submission" date="2025-08" db="UniProtKB">
        <authorList>
            <consortium name="Ensembl"/>
        </authorList>
    </citation>
    <scope>IDENTIFICATION</scope>
</reference>
<dbReference type="PANTHER" id="PTHR12322">
    <property type="entry name" value="DOUBLESEX AND MAB-3 RELATED TRANSCRIPTION FACTOR DMRT"/>
    <property type="match status" value="1"/>
</dbReference>
<keyword evidence="4 6" id="KW-0238">DNA-binding</keyword>
<keyword evidence="10" id="KW-1185">Reference proteome</keyword>
<evidence type="ECO:0000256" key="5">
    <source>
        <dbReference type="ARBA" id="ARBA00023242"/>
    </source>
</evidence>
<dbReference type="GO" id="GO:0000981">
    <property type="term" value="F:DNA-binding transcription factor activity, RNA polymerase II-specific"/>
    <property type="evidence" value="ECO:0007669"/>
    <property type="project" value="TreeGrafter"/>
</dbReference>
<dbReference type="FunFam" id="4.10.1040.10:FF:000001">
    <property type="entry name" value="doublesex- and mab-3-related transcription factor 1"/>
    <property type="match status" value="1"/>
</dbReference>
<evidence type="ECO:0000313" key="10">
    <source>
        <dbReference type="Proteomes" id="UP000472274"/>
    </source>
</evidence>
<accession>A0A674HYK5</accession>
<feature type="DNA-binding region" description="DM" evidence="6">
    <location>
        <begin position="52"/>
        <end position="99"/>
    </location>
</feature>
<evidence type="ECO:0000256" key="4">
    <source>
        <dbReference type="ARBA" id="ARBA00023125"/>
    </source>
</evidence>
<evidence type="ECO:0000256" key="3">
    <source>
        <dbReference type="ARBA" id="ARBA00022833"/>
    </source>
</evidence>
<comment type="subcellular location">
    <subcellularLocation>
        <location evidence="6">Nucleus</location>
    </subcellularLocation>
</comment>
<evidence type="ECO:0000256" key="7">
    <source>
        <dbReference type="SAM" id="MobiDB-lite"/>
    </source>
</evidence>
<dbReference type="InterPro" id="IPR001275">
    <property type="entry name" value="DM_DNA-bd"/>
</dbReference>
<dbReference type="GO" id="GO:0007548">
    <property type="term" value="P:sex differentiation"/>
    <property type="evidence" value="ECO:0007669"/>
    <property type="project" value="TreeGrafter"/>
</dbReference>
<sequence length="143" mass="15907">MPPAERETGGRRRSGSPARPPPQPGARTRTGGSRPQPPTAAPGRRACRVPKCARCRNHGVVSGLKGHKRLCRWRDCACAGCRLVLERQRVTAAQVALRRQQRAGQVSTRQRPLGKARKFVSITNRSWSNKRYYLTHLVSGHLI</sequence>
<dbReference type="InterPro" id="IPR026607">
    <property type="entry name" value="DMRT"/>
</dbReference>
<feature type="region of interest" description="Disordered" evidence="7">
    <location>
        <begin position="1"/>
        <end position="47"/>
    </location>
</feature>
<dbReference type="SUPFAM" id="SSF82927">
    <property type="entry name" value="Cysteine-rich DNA binding domain, (DM domain)"/>
    <property type="match status" value="1"/>
</dbReference>
<feature type="domain" description="DM" evidence="8">
    <location>
        <begin position="52"/>
        <end position="99"/>
    </location>
</feature>
<evidence type="ECO:0000256" key="2">
    <source>
        <dbReference type="ARBA" id="ARBA00022723"/>
    </source>
</evidence>
<keyword evidence="3 6" id="KW-0862">Zinc</keyword>
<dbReference type="InParanoid" id="A0A674HYK5"/>
<dbReference type="PANTHER" id="PTHR12322:SF53">
    <property type="entry name" value="DOUBLESEX-MAB RELATED 11E"/>
    <property type="match status" value="1"/>
</dbReference>
<evidence type="ECO:0000259" key="8">
    <source>
        <dbReference type="PROSITE" id="PS50809"/>
    </source>
</evidence>
<name>A0A674HYK5_9SAUR</name>
<reference evidence="9" key="2">
    <citation type="submission" date="2025-09" db="UniProtKB">
        <authorList>
            <consortium name="Ensembl"/>
        </authorList>
    </citation>
    <scope>IDENTIFICATION</scope>
</reference>
<dbReference type="Pfam" id="PF00751">
    <property type="entry name" value="DM"/>
    <property type="match status" value="1"/>
</dbReference>
<dbReference type="GO" id="GO:0046872">
    <property type="term" value="F:metal ion binding"/>
    <property type="evidence" value="ECO:0007669"/>
    <property type="project" value="UniProtKB-KW"/>
</dbReference>
<comment type="similarity">
    <text evidence="1">Belongs to the DMRT family.</text>
</comment>
<keyword evidence="2 6" id="KW-0479">Metal-binding</keyword>
<dbReference type="PROSITE" id="PS40000">
    <property type="entry name" value="DM_1"/>
    <property type="match status" value="1"/>
</dbReference>
<evidence type="ECO:0000256" key="1">
    <source>
        <dbReference type="ARBA" id="ARBA00006834"/>
    </source>
</evidence>
<dbReference type="GO" id="GO:0000978">
    <property type="term" value="F:RNA polymerase II cis-regulatory region sequence-specific DNA binding"/>
    <property type="evidence" value="ECO:0007669"/>
    <property type="project" value="TreeGrafter"/>
</dbReference>
<dbReference type="Ensembl" id="ENSTMTT00000000892.1">
    <property type="protein sequence ID" value="ENSTMTP00000000868.1"/>
    <property type="gene ID" value="ENSTMTG00000000739.1"/>
</dbReference>
<dbReference type="InterPro" id="IPR036407">
    <property type="entry name" value="DM_DNA-bd_sf"/>
</dbReference>
<keyword evidence="5 6" id="KW-0539">Nucleus</keyword>
<dbReference type="GO" id="GO:0005634">
    <property type="term" value="C:nucleus"/>
    <property type="evidence" value="ECO:0007669"/>
    <property type="project" value="UniProtKB-SubCell"/>
</dbReference>
<dbReference type="Proteomes" id="UP000472274">
    <property type="component" value="Unplaced"/>
</dbReference>
<proteinExistence type="inferred from homology"/>
<dbReference type="Gene3D" id="4.10.1040.10">
    <property type="entry name" value="DM DNA-binding domain"/>
    <property type="match status" value="1"/>
</dbReference>
<dbReference type="AlphaFoldDB" id="A0A674HYK5"/>
<protein>
    <recommendedName>
        <fullName evidence="8">DM domain-containing protein</fullName>
    </recommendedName>
</protein>